<evidence type="ECO:0000313" key="2">
    <source>
        <dbReference type="EnsemblPlants" id="KRH46569"/>
    </source>
</evidence>
<dbReference type="Proteomes" id="UP000008827">
    <property type="component" value="Chromosome 8"/>
</dbReference>
<dbReference type="PaxDb" id="3847-GLYMA08G45691.1"/>
<dbReference type="HOGENOM" id="CLU_2626897_0_0_1"/>
<name>K7LAL2_SOYBN</name>
<sequence length="78" mass="8952">MDPVPLLSMAASMVLHPPLFHTQYFLFEERKQVLIPIFLLHFLHFTEPLSILVGGEHKIVVCFIIEAECECILEDDDA</sequence>
<gene>
    <name evidence="1" type="ORF">GLYMA_08G342900</name>
</gene>
<reference evidence="2" key="2">
    <citation type="submission" date="2018-02" db="UniProtKB">
        <authorList>
            <consortium name="EnsemblPlants"/>
        </authorList>
    </citation>
    <scope>IDENTIFICATION</scope>
    <source>
        <strain evidence="2">Williams 82</strain>
    </source>
</reference>
<proteinExistence type="predicted"/>
<dbReference type="EMBL" id="CM000841">
    <property type="protein sequence ID" value="KRH46569.1"/>
    <property type="molecule type" value="Genomic_DNA"/>
</dbReference>
<protein>
    <submittedName>
        <fullName evidence="1 2">Uncharacterized protein</fullName>
    </submittedName>
</protein>
<dbReference type="Gramene" id="KRH46569">
    <property type="protein sequence ID" value="KRH46569"/>
    <property type="gene ID" value="GLYMA_08G342900"/>
</dbReference>
<organism evidence="1">
    <name type="scientific">Glycine max</name>
    <name type="common">Soybean</name>
    <name type="synonym">Glycine hispida</name>
    <dbReference type="NCBI Taxonomy" id="3847"/>
    <lineage>
        <taxon>Eukaryota</taxon>
        <taxon>Viridiplantae</taxon>
        <taxon>Streptophyta</taxon>
        <taxon>Embryophyta</taxon>
        <taxon>Tracheophyta</taxon>
        <taxon>Spermatophyta</taxon>
        <taxon>Magnoliopsida</taxon>
        <taxon>eudicotyledons</taxon>
        <taxon>Gunneridae</taxon>
        <taxon>Pentapetalae</taxon>
        <taxon>rosids</taxon>
        <taxon>fabids</taxon>
        <taxon>Fabales</taxon>
        <taxon>Fabaceae</taxon>
        <taxon>Papilionoideae</taxon>
        <taxon>50 kb inversion clade</taxon>
        <taxon>NPAAA clade</taxon>
        <taxon>indigoferoid/millettioid clade</taxon>
        <taxon>Phaseoleae</taxon>
        <taxon>Glycine</taxon>
        <taxon>Glycine subgen. Soja</taxon>
    </lineage>
</organism>
<evidence type="ECO:0000313" key="1">
    <source>
        <dbReference type="EMBL" id="KRH46569.1"/>
    </source>
</evidence>
<dbReference type="EnsemblPlants" id="KRH46569">
    <property type="protein sequence ID" value="KRH46569"/>
    <property type="gene ID" value="GLYMA_08G342900"/>
</dbReference>
<reference evidence="1 2" key="1">
    <citation type="journal article" date="2010" name="Nature">
        <title>Genome sequence of the palaeopolyploid soybean.</title>
        <authorList>
            <person name="Schmutz J."/>
            <person name="Cannon S.B."/>
            <person name="Schlueter J."/>
            <person name="Ma J."/>
            <person name="Mitros T."/>
            <person name="Nelson W."/>
            <person name="Hyten D.L."/>
            <person name="Song Q."/>
            <person name="Thelen J.J."/>
            <person name="Cheng J."/>
            <person name="Xu D."/>
            <person name="Hellsten U."/>
            <person name="May G.D."/>
            <person name="Yu Y."/>
            <person name="Sakurai T."/>
            <person name="Umezawa T."/>
            <person name="Bhattacharyya M.K."/>
            <person name="Sandhu D."/>
            <person name="Valliyodan B."/>
            <person name="Lindquist E."/>
            <person name="Peto M."/>
            <person name="Grant D."/>
            <person name="Shu S."/>
            <person name="Goodstein D."/>
            <person name="Barry K."/>
            <person name="Futrell-Griggs M."/>
            <person name="Abernathy B."/>
            <person name="Du J."/>
            <person name="Tian Z."/>
            <person name="Zhu L."/>
            <person name="Gill N."/>
            <person name="Joshi T."/>
            <person name="Libault M."/>
            <person name="Sethuraman A."/>
            <person name="Zhang X.-C."/>
            <person name="Shinozaki K."/>
            <person name="Nguyen H.T."/>
            <person name="Wing R.A."/>
            <person name="Cregan P."/>
            <person name="Specht J."/>
            <person name="Grimwood J."/>
            <person name="Rokhsar D."/>
            <person name="Stacey G."/>
            <person name="Shoemaker R.C."/>
            <person name="Jackson S.A."/>
        </authorList>
    </citation>
    <scope>NUCLEOTIDE SEQUENCE</scope>
    <source>
        <strain evidence="2">cv. Williams 82</strain>
        <tissue evidence="1">Callus</tissue>
    </source>
</reference>
<reference evidence="1" key="3">
    <citation type="submission" date="2018-07" db="EMBL/GenBank/DDBJ databases">
        <title>WGS assembly of Glycine max.</title>
        <authorList>
            <person name="Schmutz J."/>
            <person name="Cannon S."/>
            <person name="Schlueter J."/>
            <person name="Ma J."/>
            <person name="Mitros T."/>
            <person name="Nelson W."/>
            <person name="Hyten D."/>
            <person name="Song Q."/>
            <person name="Thelen J."/>
            <person name="Cheng J."/>
            <person name="Xu D."/>
            <person name="Hellsten U."/>
            <person name="May G."/>
            <person name="Yu Y."/>
            <person name="Sakurai T."/>
            <person name="Umezawa T."/>
            <person name="Bhattacharyya M."/>
            <person name="Sandhu D."/>
            <person name="Valliyodan B."/>
            <person name="Lindquist E."/>
            <person name="Peto M."/>
            <person name="Grant D."/>
            <person name="Shu S."/>
            <person name="Goodstein D."/>
            <person name="Barry K."/>
            <person name="Futrell-Griggs M."/>
            <person name="Abernathy B."/>
            <person name="Du J."/>
            <person name="Tian Z."/>
            <person name="Zhu L."/>
            <person name="Gill N."/>
            <person name="Joshi T."/>
            <person name="Libault M."/>
            <person name="Sethuraman A."/>
            <person name="Zhang X."/>
            <person name="Shinozaki K."/>
            <person name="Nguyen H."/>
            <person name="Wing R."/>
            <person name="Cregan P."/>
            <person name="Specht J."/>
            <person name="Grimwood J."/>
            <person name="Rokhsar D."/>
            <person name="Stacey G."/>
            <person name="Shoemaker R."/>
            <person name="Jackson S."/>
        </authorList>
    </citation>
    <scope>NUCLEOTIDE SEQUENCE</scope>
    <source>
        <tissue evidence="1">Callus</tissue>
    </source>
</reference>
<dbReference type="AlphaFoldDB" id="K7LAL2"/>
<evidence type="ECO:0000313" key="3">
    <source>
        <dbReference type="Proteomes" id="UP000008827"/>
    </source>
</evidence>
<dbReference type="InParanoid" id="K7LAL2"/>
<accession>K7LAL2</accession>
<keyword evidence="3" id="KW-1185">Reference proteome</keyword>